<dbReference type="RefSeq" id="WP_177076180.1">
    <property type="nucleotide sequence ID" value="NZ_JACARG010000009.1"/>
</dbReference>
<proteinExistence type="predicted"/>
<gene>
    <name evidence="3" type="ORF">HX822_04735</name>
</gene>
<feature type="compositionally biased region" description="Basic and acidic residues" evidence="1">
    <location>
        <begin position="106"/>
        <end position="121"/>
    </location>
</feature>
<evidence type="ECO:0000313" key="3">
    <source>
        <dbReference type="EMBL" id="NWE12234.1"/>
    </source>
</evidence>
<dbReference type="Proteomes" id="UP000531950">
    <property type="component" value="Unassembled WGS sequence"/>
</dbReference>
<dbReference type="AlphaFoldDB" id="A0A7Y8ECQ1"/>
<accession>A0A7Y8ECQ1</accession>
<evidence type="ECO:0000256" key="1">
    <source>
        <dbReference type="SAM" id="MobiDB-lite"/>
    </source>
</evidence>
<reference evidence="3 4" key="1">
    <citation type="submission" date="2020-04" db="EMBL/GenBank/DDBJ databases">
        <title>Molecular characterization of pseudomonads from Agaricus bisporus reveal novel blotch 2 pathogens in Western Europe.</title>
        <authorList>
            <person name="Taparia T."/>
            <person name="Krijger M."/>
            <person name="Haynes E."/>
            <person name="Elpinstone J.G."/>
            <person name="Noble R."/>
            <person name="Van Der Wolf J."/>
        </authorList>
    </citation>
    <scope>NUCLEOTIDE SEQUENCE [LARGE SCALE GENOMIC DNA]</scope>
    <source>
        <strain evidence="3 4">IPO3782</strain>
    </source>
</reference>
<feature type="signal peptide" evidence="2">
    <location>
        <begin position="1"/>
        <end position="20"/>
    </location>
</feature>
<sequence>MKRQLLASFVLSVLATSAFALPAAEQATPQVKADASHASQTLARSGASDKNNTDYNGSITENGSEQANKRAYTEGVAEGGRDRLEQKGLVEGGADRLMERNAVAEGGRDRLEQKGLVEDGSSRANKRAYADGVVEGGADRLQELHQAQS</sequence>
<keyword evidence="2" id="KW-0732">Signal</keyword>
<feature type="chain" id="PRO_5030565924" description="Phage infection protein" evidence="2">
    <location>
        <begin position="21"/>
        <end position="149"/>
    </location>
</feature>
<evidence type="ECO:0008006" key="5">
    <source>
        <dbReference type="Google" id="ProtNLM"/>
    </source>
</evidence>
<name>A0A7Y8ECQ1_9PSED</name>
<evidence type="ECO:0000256" key="2">
    <source>
        <dbReference type="SAM" id="SignalP"/>
    </source>
</evidence>
<protein>
    <recommendedName>
        <fullName evidence="5">Phage infection protein</fullName>
    </recommendedName>
</protein>
<feature type="compositionally biased region" description="Basic and acidic residues" evidence="1">
    <location>
        <begin position="79"/>
        <end position="99"/>
    </location>
</feature>
<evidence type="ECO:0000313" key="4">
    <source>
        <dbReference type="Proteomes" id="UP000531950"/>
    </source>
</evidence>
<comment type="caution">
    <text evidence="3">The sequence shown here is derived from an EMBL/GenBank/DDBJ whole genome shotgun (WGS) entry which is preliminary data.</text>
</comment>
<feature type="region of interest" description="Disordered" evidence="1">
    <location>
        <begin position="26"/>
        <end position="124"/>
    </location>
</feature>
<dbReference type="EMBL" id="JACARG010000009">
    <property type="protein sequence ID" value="NWE12234.1"/>
    <property type="molecule type" value="Genomic_DNA"/>
</dbReference>
<feature type="compositionally biased region" description="Polar residues" evidence="1">
    <location>
        <begin position="37"/>
        <end position="66"/>
    </location>
</feature>
<organism evidence="3 4">
    <name type="scientific">Pseudomonas yamanorum</name>
    <dbReference type="NCBI Taxonomy" id="515393"/>
    <lineage>
        <taxon>Bacteria</taxon>
        <taxon>Pseudomonadati</taxon>
        <taxon>Pseudomonadota</taxon>
        <taxon>Gammaproteobacteria</taxon>
        <taxon>Pseudomonadales</taxon>
        <taxon>Pseudomonadaceae</taxon>
        <taxon>Pseudomonas</taxon>
    </lineage>
</organism>